<dbReference type="PRINTS" id="PR01463">
    <property type="entry name" value="EAGCHANLFMLY"/>
</dbReference>
<proteinExistence type="predicted"/>
<keyword evidence="4" id="KW-0406">Ion transport</keyword>
<evidence type="ECO:0000256" key="3">
    <source>
        <dbReference type="ARBA" id="ARBA00022826"/>
    </source>
</evidence>
<evidence type="ECO:0000256" key="1">
    <source>
        <dbReference type="ARBA" id="ARBA00022538"/>
    </source>
</evidence>
<keyword evidence="10" id="KW-0812">Transmembrane</keyword>
<keyword evidence="1" id="KW-0633">Potassium transport</keyword>
<dbReference type="EMBL" id="BRZM01000117">
    <property type="protein sequence ID" value="GLD67723.1"/>
    <property type="molecule type" value="Genomic_DNA"/>
</dbReference>
<evidence type="ECO:0000256" key="8">
    <source>
        <dbReference type="SAM" id="Coils"/>
    </source>
</evidence>
<dbReference type="PANTHER" id="PTHR10217">
    <property type="entry name" value="VOLTAGE AND LIGAND GATED POTASSIUM CHANNEL"/>
    <property type="match status" value="1"/>
</dbReference>
<gene>
    <name evidence="12" type="ORF">AKAME5_001905100</name>
</gene>
<feature type="transmembrane region" description="Helical" evidence="10">
    <location>
        <begin position="44"/>
        <end position="62"/>
    </location>
</feature>
<feature type="region of interest" description="Disordered" evidence="9">
    <location>
        <begin position="345"/>
        <end position="366"/>
    </location>
</feature>
<evidence type="ECO:0000256" key="4">
    <source>
        <dbReference type="ARBA" id="ARBA00022882"/>
    </source>
</evidence>
<keyword evidence="13" id="KW-1185">Reference proteome</keyword>
<evidence type="ECO:0000256" key="7">
    <source>
        <dbReference type="ARBA" id="ARBA00034430"/>
    </source>
</evidence>
<dbReference type="FunFam" id="2.60.120.10:FF:000009">
    <property type="entry name" value="Potassium voltage-gated channel subfamily H member 1"/>
    <property type="match status" value="1"/>
</dbReference>
<dbReference type="Pfam" id="PF00027">
    <property type="entry name" value="cNMP_binding"/>
    <property type="match status" value="1"/>
</dbReference>
<protein>
    <submittedName>
        <fullName evidence="12">Potassium voltage-gated channel subfamily H member 1-like protein</fullName>
    </submittedName>
</protein>
<evidence type="ECO:0000259" key="11">
    <source>
        <dbReference type="PROSITE" id="PS50042"/>
    </source>
</evidence>
<keyword evidence="8" id="KW-0175">Coiled coil</keyword>
<dbReference type="Proteomes" id="UP001279410">
    <property type="component" value="Unassembled WGS sequence"/>
</dbReference>
<dbReference type="GO" id="GO:0005251">
    <property type="term" value="F:delayed rectifier potassium channel activity"/>
    <property type="evidence" value="ECO:0007669"/>
    <property type="project" value="TreeGrafter"/>
</dbReference>
<dbReference type="PROSITE" id="PS50042">
    <property type="entry name" value="CNMP_BINDING_3"/>
    <property type="match status" value="1"/>
</dbReference>
<dbReference type="CDD" id="cd00038">
    <property type="entry name" value="CAP_ED"/>
    <property type="match status" value="1"/>
</dbReference>
<keyword evidence="2" id="KW-0597">Phosphoprotein</keyword>
<dbReference type="SMART" id="SM00100">
    <property type="entry name" value="cNMP"/>
    <property type="match status" value="1"/>
</dbReference>
<evidence type="ECO:0000256" key="6">
    <source>
        <dbReference type="ARBA" id="ARBA00023303"/>
    </source>
</evidence>
<organism evidence="12 13">
    <name type="scientific">Lates japonicus</name>
    <name type="common">Japanese lates</name>
    <dbReference type="NCBI Taxonomy" id="270547"/>
    <lineage>
        <taxon>Eukaryota</taxon>
        <taxon>Metazoa</taxon>
        <taxon>Chordata</taxon>
        <taxon>Craniata</taxon>
        <taxon>Vertebrata</taxon>
        <taxon>Euteleostomi</taxon>
        <taxon>Actinopterygii</taxon>
        <taxon>Neopterygii</taxon>
        <taxon>Teleostei</taxon>
        <taxon>Neoteleostei</taxon>
        <taxon>Acanthomorphata</taxon>
        <taxon>Carangaria</taxon>
        <taxon>Carangaria incertae sedis</taxon>
        <taxon>Centropomidae</taxon>
        <taxon>Lates</taxon>
    </lineage>
</organism>
<feature type="region of interest" description="Disordered" evidence="9">
    <location>
        <begin position="408"/>
        <end position="438"/>
    </location>
</feature>
<dbReference type="GO" id="GO:0042391">
    <property type="term" value="P:regulation of membrane potential"/>
    <property type="evidence" value="ECO:0007669"/>
    <property type="project" value="TreeGrafter"/>
</dbReference>
<evidence type="ECO:0000256" key="2">
    <source>
        <dbReference type="ARBA" id="ARBA00022553"/>
    </source>
</evidence>
<dbReference type="GO" id="GO:0008076">
    <property type="term" value="C:voltage-gated potassium channel complex"/>
    <property type="evidence" value="ECO:0007669"/>
    <property type="project" value="TreeGrafter"/>
</dbReference>
<evidence type="ECO:0000256" key="10">
    <source>
        <dbReference type="SAM" id="Phobius"/>
    </source>
</evidence>
<dbReference type="PANTHER" id="PTHR10217:SF530">
    <property type="entry name" value="POTASSIUM VOLTAGE-GATED CHANNEL SUBFAMILY H MEMBER 1"/>
    <property type="match status" value="1"/>
</dbReference>
<dbReference type="InterPro" id="IPR018490">
    <property type="entry name" value="cNMP-bd_dom_sf"/>
</dbReference>
<feature type="compositionally biased region" description="Low complexity" evidence="9">
    <location>
        <begin position="346"/>
        <end position="366"/>
    </location>
</feature>
<feature type="region of interest" description="Disordered" evidence="9">
    <location>
        <begin position="520"/>
        <end position="541"/>
    </location>
</feature>
<comment type="caution">
    <text evidence="12">The sequence shown here is derived from an EMBL/GenBank/DDBJ whole genome shotgun (WGS) entry which is preliminary data.</text>
</comment>
<comment type="catalytic activity">
    <reaction evidence="7">
        <text>K(+)(in) = K(+)(out)</text>
        <dbReference type="Rhea" id="RHEA:29463"/>
        <dbReference type="ChEBI" id="CHEBI:29103"/>
    </reaction>
</comment>
<dbReference type="InterPro" id="IPR050818">
    <property type="entry name" value="KCNH_animal-type"/>
</dbReference>
<dbReference type="InterPro" id="IPR014710">
    <property type="entry name" value="RmlC-like_jellyroll"/>
</dbReference>
<keyword evidence="4" id="KW-0851">Voltage-gated channel</keyword>
<dbReference type="InterPro" id="IPR003949">
    <property type="entry name" value="K_chnl_volt-dep_EAG"/>
</dbReference>
<dbReference type="Gene3D" id="2.60.120.10">
    <property type="entry name" value="Jelly Rolls"/>
    <property type="match status" value="1"/>
</dbReference>
<accession>A0AAD3N6V4</accession>
<feature type="coiled-coil region" evidence="8">
    <location>
        <begin position="487"/>
        <end position="514"/>
    </location>
</feature>
<name>A0AAD3N6V4_LATJO</name>
<reference evidence="12" key="1">
    <citation type="submission" date="2022-08" db="EMBL/GenBank/DDBJ databases">
        <title>Genome sequencing of akame (Lates japonicus).</title>
        <authorList>
            <person name="Hashiguchi Y."/>
            <person name="Takahashi H."/>
        </authorList>
    </citation>
    <scope>NUCLEOTIDE SEQUENCE</scope>
    <source>
        <strain evidence="12">Kochi</strain>
    </source>
</reference>
<feature type="domain" description="Cyclic nucleotide-binding" evidence="11">
    <location>
        <begin position="149"/>
        <end position="236"/>
    </location>
</feature>
<feature type="compositionally biased region" description="Basic and acidic residues" evidence="9">
    <location>
        <begin position="419"/>
        <end position="436"/>
    </location>
</feature>
<evidence type="ECO:0000256" key="5">
    <source>
        <dbReference type="ARBA" id="ARBA00022958"/>
    </source>
</evidence>
<dbReference type="InterPro" id="IPR000595">
    <property type="entry name" value="cNMP-bd_dom"/>
</dbReference>
<dbReference type="AlphaFoldDB" id="A0AAD3N6V4"/>
<keyword evidence="6" id="KW-0407">Ion channel</keyword>
<evidence type="ECO:0000256" key="9">
    <source>
        <dbReference type="SAM" id="MobiDB-lite"/>
    </source>
</evidence>
<evidence type="ECO:0000313" key="12">
    <source>
        <dbReference type="EMBL" id="GLD67723.1"/>
    </source>
</evidence>
<keyword evidence="5" id="KW-0630">Potassium</keyword>
<dbReference type="SUPFAM" id="SSF51206">
    <property type="entry name" value="cAMP-binding domain-like"/>
    <property type="match status" value="1"/>
</dbReference>
<keyword evidence="10" id="KW-1133">Transmembrane helix</keyword>
<sequence>MESGCYDSQYPGSRMMRVWVISIASLGSTAVLRLDDDRSEGRSLLYATIFGNVTTIFQQMYANTNRYHEMLNSVRDFLKLYQVPKGLSERVMDYIVSTWSMSRGIDTDKVLQICPKDMRADICVHLNRKVFKEHPAFRLASDGCLRALAMEFQTIHSAPGDLIYHAGESVDSLCFVVSGSLEVIQDDEVVAILGKGDVFGDVFWKEMTLAQSCANVRALTYCDLHIIKRDALQKVLEFYANFANHFARNLVLTYNLRKRIIFRKISDVKREEEEMLKRKNEAPLNLPPDHPVRRLFQRFRQQKEARLAAERVGQGSGDVEKGVVHIEQPRGPEVLASTSIVMMTESPATPTTSSTSTTSSSSRTSSRVILHTPATQNGNLAGCKSAEPPKAKGWGRFKESVVKAESWSSVSKAESMETLPDRTKSHDEMSLKKTDSCDSGITKSDLRLDNVGDARTPQERSPVQSEEKRVFCPIPEQSMQASFLELKQELRGDIRSLNSRMAALEGQLAEMLRLLKSRKSSGSFFEISRPPSPDSDKDSFS</sequence>
<dbReference type="FunFam" id="1.10.1200.260:FF:000003">
    <property type="entry name" value="Potassium voltage-gated channel subfamily H member 1"/>
    <property type="match status" value="1"/>
</dbReference>
<feature type="transmembrane region" description="Helical" evidence="10">
    <location>
        <begin position="16"/>
        <end position="32"/>
    </location>
</feature>
<keyword evidence="3" id="KW-0631">Potassium channel</keyword>
<dbReference type="PRINTS" id="PR01464">
    <property type="entry name" value="EAGCHANNEL"/>
</dbReference>
<evidence type="ECO:0000313" key="13">
    <source>
        <dbReference type="Proteomes" id="UP001279410"/>
    </source>
</evidence>
<dbReference type="Gene3D" id="1.10.1200.260">
    <property type="match status" value="1"/>
</dbReference>
<dbReference type="InterPro" id="IPR003938">
    <property type="entry name" value="K_chnl_volt-dep_EAG/ELK/ERG"/>
</dbReference>
<keyword evidence="10" id="KW-0472">Membrane</keyword>
<keyword evidence="4" id="KW-0813">Transport</keyword>